<dbReference type="GO" id="GO:0004013">
    <property type="term" value="F:adenosylhomocysteinase activity"/>
    <property type="evidence" value="ECO:0007669"/>
    <property type="project" value="UniProtKB-EC"/>
</dbReference>
<keyword evidence="3" id="KW-0378">Hydrolase</keyword>
<dbReference type="PANTHER" id="PTHR23420:SF0">
    <property type="entry name" value="ADENOSYLHOMOCYSTEINASE"/>
    <property type="match status" value="1"/>
</dbReference>
<dbReference type="InterPro" id="IPR036291">
    <property type="entry name" value="NAD(P)-bd_dom_sf"/>
</dbReference>
<reference evidence="3 4" key="1">
    <citation type="submission" date="2023-07" db="EMBL/GenBank/DDBJ databases">
        <title>Sequencing the genomes of 1000 actinobacteria strains.</title>
        <authorList>
            <person name="Klenk H.-P."/>
        </authorList>
    </citation>
    <scope>NUCLEOTIDE SEQUENCE [LARGE SCALE GENOMIC DNA]</scope>
    <source>
        <strain evidence="3 4">DSM 20167</strain>
    </source>
</reference>
<dbReference type="Gene3D" id="3.40.50.720">
    <property type="entry name" value="NAD(P)-binding Rossmann-like Domain"/>
    <property type="match status" value="1"/>
</dbReference>
<dbReference type="InterPro" id="IPR000043">
    <property type="entry name" value="Adenosylhomocysteinase-like"/>
</dbReference>
<keyword evidence="4" id="KW-1185">Reference proteome</keyword>
<sequence>MAEVIDFEEQRLRAYFSHLAMEVGSAPGTQLVCVAHMVANSVVFLPALADVAPVGLLLPKPKTMNTQEAARIAGFGFRTHELSRKWASSSSEVVEELERSIASPSNIVLVDIGGYFAESLNDIAEGLSGRLIGVMEGTENGVQKYEQSGLRYSVPIVTVARSPLKLPEDYHVGSGIVFSVEAVLREQAQILQTRTACVIGYGRVGSSVAEVLRGRGIPTVVHDRSPIAMAEAAARGFQVFRRLDDALRAASLVISATGNHALDSRALANVRSGSVIATVTSADDEFAEGAIDAYIGSIVSVSMKRYDIKKHGGDRDRSRYFWLINDGNPANFLHGAVIGPAMQLIEGEKMAAIKALVDGTYVRGEIVSEVSYEARVQVAEVWNEHFLAD</sequence>
<evidence type="ECO:0000313" key="3">
    <source>
        <dbReference type="EMBL" id="MDR7357926.1"/>
    </source>
</evidence>
<evidence type="ECO:0000259" key="2">
    <source>
        <dbReference type="SMART" id="SM00997"/>
    </source>
</evidence>
<organism evidence="3 4">
    <name type="scientific">Paeniglutamicibacter sulfureus</name>
    <dbReference type="NCBI Taxonomy" id="43666"/>
    <lineage>
        <taxon>Bacteria</taxon>
        <taxon>Bacillati</taxon>
        <taxon>Actinomycetota</taxon>
        <taxon>Actinomycetes</taxon>
        <taxon>Micrococcales</taxon>
        <taxon>Micrococcaceae</taxon>
        <taxon>Paeniglutamicibacter</taxon>
    </lineage>
</organism>
<dbReference type="SMART" id="SM00997">
    <property type="entry name" value="AdoHcyase_NAD"/>
    <property type="match status" value="1"/>
</dbReference>
<dbReference type="InterPro" id="IPR015878">
    <property type="entry name" value="Ado_hCys_hydrolase_NAD-bd"/>
</dbReference>
<dbReference type="Proteomes" id="UP001183817">
    <property type="component" value="Unassembled WGS sequence"/>
</dbReference>
<dbReference type="SUPFAM" id="SSF51735">
    <property type="entry name" value="NAD(P)-binding Rossmann-fold domains"/>
    <property type="match status" value="1"/>
</dbReference>
<name>A0ABU2BI42_9MICC</name>
<comment type="caution">
    <text evidence="3">The sequence shown here is derived from an EMBL/GenBank/DDBJ whole genome shotgun (WGS) entry which is preliminary data.</text>
</comment>
<evidence type="ECO:0000256" key="1">
    <source>
        <dbReference type="ARBA" id="ARBA00007122"/>
    </source>
</evidence>
<accession>A0ABU2BI42</accession>
<dbReference type="RefSeq" id="WP_310289562.1">
    <property type="nucleotide sequence ID" value="NZ_BAAAWO010000001.1"/>
</dbReference>
<dbReference type="PANTHER" id="PTHR23420">
    <property type="entry name" value="ADENOSYLHOMOCYSTEINASE"/>
    <property type="match status" value="1"/>
</dbReference>
<gene>
    <name evidence="3" type="ORF">J2S64_001617</name>
</gene>
<evidence type="ECO:0000313" key="4">
    <source>
        <dbReference type="Proteomes" id="UP001183817"/>
    </source>
</evidence>
<proteinExistence type="inferred from homology"/>
<feature type="domain" description="S-adenosyl-L-homocysteine hydrolase NAD binding" evidence="2">
    <location>
        <begin position="168"/>
        <end position="337"/>
    </location>
</feature>
<dbReference type="EMBL" id="JAVDYI010000001">
    <property type="protein sequence ID" value="MDR7357926.1"/>
    <property type="molecule type" value="Genomic_DNA"/>
</dbReference>
<dbReference type="EC" id="3.13.2.1" evidence="3"/>
<dbReference type="Pfam" id="PF00670">
    <property type="entry name" value="AdoHcyase_NAD"/>
    <property type="match status" value="1"/>
</dbReference>
<comment type="similarity">
    <text evidence="1">Belongs to the adenosylhomocysteinase family.</text>
</comment>
<protein>
    <submittedName>
        <fullName evidence="3">Adenosylhomocysteinase</fullName>
        <ecNumber evidence="3">3.13.2.1</ecNumber>
    </submittedName>
</protein>